<dbReference type="Pfam" id="PF00443">
    <property type="entry name" value="UCH"/>
    <property type="match status" value="1"/>
</dbReference>
<dbReference type="Proteomes" id="UP001642484">
    <property type="component" value="Unassembled WGS sequence"/>
</dbReference>
<accession>A0ABP0MZC1</accession>
<reference evidence="4 5" key="1">
    <citation type="submission" date="2024-02" db="EMBL/GenBank/DDBJ databases">
        <authorList>
            <person name="Chen Y."/>
            <person name="Shah S."/>
            <person name="Dougan E. K."/>
            <person name="Thang M."/>
            <person name="Chan C."/>
        </authorList>
    </citation>
    <scope>NUCLEOTIDE SEQUENCE [LARGE SCALE GENOMIC DNA]</scope>
</reference>
<evidence type="ECO:0000256" key="1">
    <source>
        <dbReference type="SAM" id="MobiDB-lite"/>
    </source>
</evidence>
<proteinExistence type="predicted"/>
<feature type="compositionally biased region" description="Basic and acidic residues" evidence="1">
    <location>
        <begin position="387"/>
        <end position="396"/>
    </location>
</feature>
<dbReference type="InterPro" id="IPR018200">
    <property type="entry name" value="USP_CS"/>
</dbReference>
<dbReference type="Pfam" id="PF14214">
    <property type="entry name" value="Helitron_like_N"/>
    <property type="match status" value="1"/>
</dbReference>
<evidence type="ECO:0000259" key="3">
    <source>
        <dbReference type="Pfam" id="PF14214"/>
    </source>
</evidence>
<dbReference type="PROSITE" id="PS00972">
    <property type="entry name" value="USP_1"/>
    <property type="match status" value="1"/>
</dbReference>
<feature type="non-terminal residue" evidence="4">
    <location>
        <position position="1"/>
    </location>
</feature>
<evidence type="ECO:0000313" key="4">
    <source>
        <dbReference type="EMBL" id="CAK9056543.1"/>
    </source>
</evidence>
<comment type="caution">
    <text evidence="4">The sequence shown here is derived from an EMBL/GenBank/DDBJ whole genome shotgun (WGS) entry which is preliminary data.</text>
</comment>
<feature type="region of interest" description="Disordered" evidence="1">
    <location>
        <begin position="1004"/>
        <end position="1024"/>
    </location>
</feature>
<name>A0ABP0MZC1_9DINO</name>
<organism evidence="4 5">
    <name type="scientific">Durusdinium trenchii</name>
    <dbReference type="NCBI Taxonomy" id="1381693"/>
    <lineage>
        <taxon>Eukaryota</taxon>
        <taxon>Sar</taxon>
        <taxon>Alveolata</taxon>
        <taxon>Dinophyceae</taxon>
        <taxon>Suessiales</taxon>
        <taxon>Symbiodiniaceae</taxon>
        <taxon>Durusdinium</taxon>
    </lineage>
</organism>
<dbReference type="Gene3D" id="3.90.70.10">
    <property type="entry name" value="Cysteine proteinases"/>
    <property type="match status" value="1"/>
</dbReference>
<gene>
    <name evidence="4" type="ORF">CCMP2556_LOCUS28000</name>
</gene>
<evidence type="ECO:0008006" key="6">
    <source>
        <dbReference type="Google" id="ProtNLM"/>
    </source>
</evidence>
<feature type="domain" description="Helitron helicase-like" evidence="3">
    <location>
        <begin position="632"/>
        <end position="792"/>
    </location>
</feature>
<feature type="region of interest" description="Disordered" evidence="1">
    <location>
        <begin position="918"/>
        <end position="943"/>
    </location>
</feature>
<dbReference type="InterPro" id="IPR001394">
    <property type="entry name" value="Peptidase_C19_UCH"/>
</dbReference>
<evidence type="ECO:0000313" key="5">
    <source>
        <dbReference type="Proteomes" id="UP001642484"/>
    </source>
</evidence>
<evidence type="ECO:0000259" key="2">
    <source>
        <dbReference type="Pfam" id="PF00443"/>
    </source>
</evidence>
<feature type="region of interest" description="Disordered" evidence="1">
    <location>
        <begin position="372"/>
        <end position="396"/>
    </location>
</feature>
<feature type="domain" description="Peptidase C19 ubiquitin carboxyl-terminal hydrolase" evidence="2">
    <location>
        <begin position="124"/>
        <end position="224"/>
    </location>
</feature>
<keyword evidence="5" id="KW-1185">Reference proteome</keyword>
<dbReference type="EMBL" id="CAXAMN010020757">
    <property type="protein sequence ID" value="CAK9056543.1"/>
    <property type="molecule type" value="Genomic_DNA"/>
</dbReference>
<dbReference type="InterPro" id="IPR038765">
    <property type="entry name" value="Papain-like_cys_pep_sf"/>
</dbReference>
<sequence>DLRELNVTRGESLEALQATQARLFEARGREAIQNDMEQCFQFWFTEGSTEKPLPAKLQRFAAEGTGSELVSAERLLMEDFWLVEKVAQQPGVEWLQDLGLVLRLDYGSRPTGTSGLATSTSWAGLRSLGNTCYVNSLVQCFRACGPLRKDIGSAEDEKGSLGKLLSSLLHRLAENRWDFLAPFELVSELHRAEPIKFQVGEAAYSDVSECCATLLRTCVTDQNLILANQAHPEQGGVQQDVGRGTSGQQWDHVFQQSGLLGSAVVFHNGDATNALESLLPRKLNDALAVTFCTDLPSQGQEAGREAVRKIAPLQLHRELFVQQAEALKTTNPVYAAGVAEINQEILTEWLAGEDSAVPPVVLDCVVTVPVGQQGPGEMKQQGPAEATEGRQESRDGFEQTTVFAMEPQVSDYNESQNEVATRVATLLSKLEELEQAGARSVALEMESLVEEETTLIDYIGRKRILDLCKEVHESCQKLSGAECRRKLEGELRDAVMGKSRWAQSAAEDQRAVHHLFVARAKKPLSLWDWKIWSMAKPRLWRYGDASNLYDREVPLATAEWAELQYTLPHEDEYQAPVQNRFTGDWVSLHMMSTVCRLTDQRAASYQFLKNGGMTFAKSVSTLSAQDLALAARLTSDNAGSVEQMLQKTDVPQAVKDALQAMHNASANVIGTDGHRRMCRHEGVAYMETFGPPLIFVTPNLADTQHALLLIVQGEKLDLGCIDESLQDDLPKYRDMLQTLECRRQTARLYTQKWCTDGAAAATTSAGMSGPVLAFRGEIEAQGRGSLHPHILVWLVCNHLQILSDLASLLKHKPEELQLRMKQFMHISVASFESISHASVQAAPRMLGCLDLGPELGVSKVARDLCKFDGGADLDLLRERPERTPEQQEYLETAAEEDWRRPLVPLEQRDHKDQKGTSIYATPINRLPVAHTPQYSSSDMQTEEAPPEETLSLLRQIRVGINEAFCDGVNSGFYVNSYTTKPGPALAGMLEELRKGIERLEAERHMREQERSAAEKRARDAGDHVPGRRGVMFAETLKTLMRLSSSYRRCHWKSASEILFPILYQHLTFASHRTWKSYTKKAIFFCFEAWRRRYGDSVLRAQASASTAAETEPLLFRREGLDDVVLQGWRKVAREDELLREIQYVYIGPQGQQCADLYTAYEEYQGAHLSKRRPEHKLTIMQELLTLHAVQEKVLPTDMSSD</sequence>
<protein>
    <recommendedName>
        <fullName evidence="6">Ubiquitinyl hydrolase 1</fullName>
    </recommendedName>
</protein>
<dbReference type="InterPro" id="IPR025476">
    <property type="entry name" value="Helitron_helicase-like"/>
</dbReference>
<dbReference type="SUPFAM" id="SSF54001">
    <property type="entry name" value="Cysteine proteinases"/>
    <property type="match status" value="1"/>
</dbReference>